<reference evidence="1 2" key="1">
    <citation type="submission" date="2020-06" db="EMBL/GenBank/DDBJ databases">
        <authorList>
            <person name="Criscuolo A."/>
        </authorList>
    </citation>
    <scope>NUCLEOTIDE SEQUENCE [LARGE SCALE GENOMIC DNA]</scope>
    <source>
        <strain evidence="2">CIP 111411</strain>
    </source>
</reference>
<keyword evidence="2" id="KW-1185">Reference proteome</keyword>
<evidence type="ECO:0000313" key="2">
    <source>
        <dbReference type="Proteomes" id="UP000530060"/>
    </source>
</evidence>
<name>A0A6V6Z7W9_9FLAO</name>
<organism evidence="1 2">
    <name type="scientific">Flavobacterium salmonis</name>
    <dbReference type="NCBI Taxonomy" id="2654844"/>
    <lineage>
        <taxon>Bacteria</taxon>
        <taxon>Pseudomonadati</taxon>
        <taxon>Bacteroidota</taxon>
        <taxon>Flavobacteriia</taxon>
        <taxon>Flavobacteriales</taxon>
        <taxon>Flavobacteriaceae</taxon>
        <taxon>Flavobacterium</taxon>
    </lineage>
</organism>
<gene>
    <name evidence="1" type="ORF">FLAT13_04088</name>
</gene>
<dbReference type="AlphaFoldDB" id="A0A6V6Z7W9"/>
<accession>A0A6V6Z7W9</accession>
<comment type="caution">
    <text evidence="1">The sequence shown here is derived from an EMBL/GenBank/DDBJ whole genome shotgun (WGS) entry which is preliminary data.</text>
</comment>
<proteinExistence type="predicted"/>
<protein>
    <submittedName>
        <fullName evidence="1">Uncharacterized protein</fullName>
    </submittedName>
</protein>
<sequence>MLLTIKKLNMNKLLFLFFFFTSITFGQKIAIGNQENQIKTYQYVLENFDFIKKNNKEEMIYVDLIFNKHHFIQSATYYSCKKEDFNAENKVLTKVPFELDEFIKNSFSFFLNDIFFNKSNGESGYAFFIPLDKKNLKLAINNINEEKQRLVKEIDTVGVIPNSKFNLQISNLYFYRKKTEERKIESQLKEFNSKLIEIAPDLYFVFRIIKTNQFNTNMSRDYFEYKIMCLKGTSSKLYISNRSEMFRNEIEIDEVPTSGGNDNLADFVCTDEDEDNSYDSIFQNFKFNLKIQFTNSSK</sequence>
<dbReference type="Proteomes" id="UP000530060">
    <property type="component" value="Unassembled WGS sequence"/>
</dbReference>
<dbReference type="EMBL" id="CAIJDP010000084">
    <property type="protein sequence ID" value="CAD0007870.1"/>
    <property type="molecule type" value="Genomic_DNA"/>
</dbReference>
<evidence type="ECO:0000313" key="1">
    <source>
        <dbReference type="EMBL" id="CAD0007870.1"/>
    </source>
</evidence>